<comment type="caution">
    <text evidence="1">The sequence shown here is derived from an EMBL/GenBank/DDBJ whole genome shotgun (WGS) entry which is preliminary data.</text>
</comment>
<dbReference type="EMBL" id="JANPWB010000016">
    <property type="protein sequence ID" value="KAJ1083947.1"/>
    <property type="molecule type" value="Genomic_DNA"/>
</dbReference>
<evidence type="ECO:0000313" key="2">
    <source>
        <dbReference type="Proteomes" id="UP001066276"/>
    </source>
</evidence>
<dbReference type="Proteomes" id="UP001066276">
    <property type="component" value="Chromosome 12"/>
</dbReference>
<organism evidence="1 2">
    <name type="scientific">Pleurodeles waltl</name>
    <name type="common">Iberian ribbed newt</name>
    <dbReference type="NCBI Taxonomy" id="8319"/>
    <lineage>
        <taxon>Eukaryota</taxon>
        <taxon>Metazoa</taxon>
        <taxon>Chordata</taxon>
        <taxon>Craniata</taxon>
        <taxon>Vertebrata</taxon>
        <taxon>Euteleostomi</taxon>
        <taxon>Amphibia</taxon>
        <taxon>Batrachia</taxon>
        <taxon>Caudata</taxon>
        <taxon>Salamandroidea</taxon>
        <taxon>Salamandridae</taxon>
        <taxon>Pleurodelinae</taxon>
        <taxon>Pleurodeles</taxon>
    </lineage>
</organism>
<name>A0AAV7KYX8_PLEWA</name>
<evidence type="ECO:0000313" key="1">
    <source>
        <dbReference type="EMBL" id="KAJ1083947.1"/>
    </source>
</evidence>
<accession>A0AAV7KYX8</accession>
<proteinExistence type="predicted"/>
<keyword evidence="2" id="KW-1185">Reference proteome</keyword>
<sequence>MCCRWRSWKRADEPGCRWDDESWHRIRCGEWWSSAWRERQSIWRLKGARREKRFLQTMRGSRPRGDATPCFRHPWKVAASVLKGKGDDRAW</sequence>
<protein>
    <submittedName>
        <fullName evidence="1">Uncharacterized protein</fullName>
    </submittedName>
</protein>
<gene>
    <name evidence="1" type="ORF">NDU88_004102</name>
</gene>
<dbReference type="AlphaFoldDB" id="A0AAV7KYX8"/>
<reference evidence="1" key="1">
    <citation type="journal article" date="2022" name="bioRxiv">
        <title>Sequencing and chromosome-scale assembly of the giantPleurodeles waltlgenome.</title>
        <authorList>
            <person name="Brown T."/>
            <person name="Elewa A."/>
            <person name="Iarovenko S."/>
            <person name="Subramanian E."/>
            <person name="Araus A.J."/>
            <person name="Petzold A."/>
            <person name="Susuki M."/>
            <person name="Suzuki K.-i.T."/>
            <person name="Hayashi T."/>
            <person name="Toyoda A."/>
            <person name="Oliveira C."/>
            <person name="Osipova E."/>
            <person name="Leigh N.D."/>
            <person name="Simon A."/>
            <person name="Yun M.H."/>
        </authorList>
    </citation>
    <scope>NUCLEOTIDE SEQUENCE</scope>
    <source>
        <strain evidence="1">20211129_DDA</strain>
        <tissue evidence="1">Liver</tissue>
    </source>
</reference>